<sequence>MRYTIVLGITLIFIVLLFFPIPLKIYVKFIEKNFNFYIYLFNFQLNKKKHDKNKEKSKELNDFSFKKLLKRIFRNGSKEFNYIFKKKLKAKLKANIDYGFGDACETGISYGLFWVGIDTLLNYLTQYFKFKECDINVKPYFNEKKLNLVIESIIYLNLVKIIYILIKFTIIKKKTKEEEK</sequence>
<evidence type="ECO:0000313" key="3">
    <source>
        <dbReference type="Proteomes" id="UP001224418"/>
    </source>
</evidence>
<dbReference type="EMBL" id="JAUSWN010000011">
    <property type="protein sequence ID" value="MDQ0479758.1"/>
    <property type="molecule type" value="Genomic_DNA"/>
</dbReference>
<feature type="transmembrane region" description="Helical" evidence="1">
    <location>
        <begin position="148"/>
        <end position="166"/>
    </location>
</feature>
<feature type="transmembrane region" description="Helical" evidence="1">
    <location>
        <begin position="6"/>
        <end position="27"/>
    </location>
</feature>
<protein>
    <recommendedName>
        <fullName evidence="4">DUF2953 domain-containing protein</fullName>
    </recommendedName>
</protein>
<keyword evidence="1" id="KW-1133">Transmembrane helix</keyword>
<keyword evidence="3" id="KW-1185">Reference proteome</keyword>
<comment type="caution">
    <text evidence="2">The sequence shown here is derived from an EMBL/GenBank/DDBJ whole genome shotgun (WGS) entry which is preliminary data.</text>
</comment>
<evidence type="ECO:0000256" key="1">
    <source>
        <dbReference type="SAM" id="Phobius"/>
    </source>
</evidence>
<accession>A0ABU0JRQ6</accession>
<dbReference type="InterPro" id="IPR021338">
    <property type="entry name" value="DUF2953"/>
</dbReference>
<keyword evidence="1" id="KW-0812">Transmembrane</keyword>
<keyword evidence="1" id="KW-0472">Membrane</keyword>
<name>A0ABU0JRQ6_HATLI</name>
<dbReference type="Proteomes" id="UP001224418">
    <property type="component" value="Unassembled WGS sequence"/>
</dbReference>
<dbReference type="Pfam" id="PF11167">
    <property type="entry name" value="DUF2953"/>
    <property type="match status" value="1"/>
</dbReference>
<proteinExistence type="predicted"/>
<reference evidence="2 3" key="1">
    <citation type="submission" date="2023-07" db="EMBL/GenBank/DDBJ databases">
        <title>Genomic Encyclopedia of Type Strains, Phase IV (KMG-IV): sequencing the most valuable type-strain genomes for metagenomic binning, comparative biology and taxonomic classification.</title>
        <authorList>
            <person name="Goeker M."/>
        </authorList>
    </citation>
    <scope>NUCLEOTIDE SEQUENCE [LARGE SCALE GENOMIC DNA]</scope>
    <source>
        <strain evidence="2 3">DSM 1400</strain>
    </source>
</reference>
<organism evidence="2 3">
    <name type="scientific">Hathewaya limosa</name>
    <name type="common">Clostridium limosum</name>
    <dbReference type="NCBI Taxonomy" id="1536"/>
    <lineage>
        <taxon>Bacteria</taxon>
        <taxon>Bacillati</taxon>
        <taxon>Bacillota</taxon>
        <taxon>Clostridia</taxon>
        <taxon>Eubacteriales</taxon>
        <taxon>Clostridiaceae</taxon>
        <taxon>Hathewaya</taxon>
    </lineage>
</organism>
<dbReference type="RefSeq" id="WP_307355713.1">
    <property type="nucleotide sequence ID" value="NZ_BAAACJ010000001.1"/>
</dbReference>
<evidence type="ECO:0000313" key="2">
    <source>
        <dbReference type="EMBL" id="MDQ0479758.1"/>
    </source>
</evidence>
<evidence type="ECO:0008006" key="4">
    <source>
        <dbReference type="Google" id="ProtNLM"/>
    </source>
</evidence>
<gene>
    <name evidence="2" type="ORF">QOZ93_001500</name>
</gene>